<dbReference type="InterPro" id="IPR029071">
    <property type="entry name" value="Ubiquitin-like_domsf"/>
</dbReference>
<feature type="compositionally biased region" description="Basic and acidic residues" evidence="1">
    <location>
        <begin position="147"/>
        <end position="167"/>
    </location>
</feature>
<dbReference type="GO" id="GO:0036503">
    <property type="term" value="P:ERAD pathway"/>
    <property type="evidence" value="ECO:0007669"/>
    <property type="project" value="TreeGrafter"/>
</dbReference>
<feature type="domain" description="UBX" evidence="2">
    <location>
        <begin position="252"/>
        <end position="330"/>
    </location>
</feature>
<dbReference type="PROSITE" id="PS50033">
    <property type="entry name" value="UBX"/>
    <property type="match status" value="1"/>
</dbReference>
<feature type="region of interest" description="Disordered" evidence="1">
    <location>
        <begin position="382"/>
        <end position="407"/>
    </location>
</feature>
<dbReference type="EMBL" id="CAJVPJ010000004">
    <property type="protein sequence ID" value="CAG8452236.1"/>
    <property type="molecule type" value="Genomic_DNA"/>
</dbReference>
<evidence type="ECO:0000313" key="3">
    <source>
        <dbReference type="EMBL" id="CAG8452236.1"/>
    </source>
</evidence>
<dbReference type="AlphaFoldDB" id="A0A9N8VEA0"/>
<comment type="caution">
    <text evidence="3">The sequence shown here is derived from an EMBL/GenBank/DDBJ whole genome shotgun (WGS) entry which is preliminary data.</text>
</comment>
<dbReference type="Pfam" id="PF23187">
    <property type="entry name" value="UBX7_N"/>
    <property type="match status" value="1"/>
</dbReference>
<feature type="compositionally biased region" description="Basic and acidic residues" evidence="1">
    <location>
        <begin position="180"/>
        <end position="190"/>
    </location>
</feature>
<dbReference type="SMART" id="SM00166">
    <property type="entry name" value="UBX"/>
    <property type="match status" value="1"/>
</dbReference>
<dbReference type="Gene3D" id="3.10.20.90">
    <property type="entry name" value="Phosphatidylinositol 3-kinase Catalytic Subunit, Chain A, domain 1"/>
    <property type="match status" value="1"/>
</dbReference>
<dbReference type="Pfam" id="PF00789">
    <property type="entry name" value="UBX"/>
    <property type="match status" value="1"/>
</dbReference>
<protein>
    <submittedName>
        <fullName evidence="3">10855_t:CDS:1</fullName>
    </submittedName>
</protein>
<dbReference type="GO" id="GO:0005783">
    <property type="term" value="C:endoplasmic reticulum"/>
    <property type="evidence" value="ECO:0007669"/>
    <property type="project" value="TreeGrafter"/>
</dbReference>
<dbReference type="PANTHER" id="PTHR46424:SF1">
    <property type="entry name" value="UBX DOMAIN-CONTAINING PROTEIN 4"/>
    <property type="match status" value="1"/>
</dbReference>
<keyword evidence="4" id="KW-1185">Reference proteome</keyword>
<evidence type="ECO:0000256" key="1">
    <source>
        <dbReference type="SAM" id="MobiDB-lite"/>
    </source>
</evidence>
<gene>
    <name evidence="3" type="ORF">POCULU_LOCUS94</name>
</gene>
<proteinExistence type="predicted"/>
<sequence length="444" mass="50339">MAAISSPWYPGSVSDAVAEANSKNAVFLVYIYDESEDSQRMTEITSRPKAAAAIKDNTIALKLARVSEEANLFGQLCASNCTSALHIYDTFWNASTASELSLAESSSMPSSSDNQTTSAIIASEGQSSNQEDEKKIKADKLKKLVEERRRQREKEKQEADKQRESNRRAQGRALQQAYVHQEDARDKKAAADYAKQRKEEAEARRRVKEQIEADKVERHARKLAEIASRQEQQQRVEGESHKTYVDEQNRLLSYEHCVLNIRLLDGDTIRNKFGTSTTLLDVTKWVEENRTDGAAPFSLIQPFPYHQFTAEEKLLTLYDLNLCPNATLVCKPAKVVVGAYDPAGNTWRILEYSFRAVGGIMRNVIGLVWNAVGYLNPFRYSQRESPSRGRRANGVDGAISERQKQEEARLLREQQRREEVAKSSRVIEEVEMRWVLDENKGKAK</sequence>
<dbReference type="SUPFAM" id="SSF54236">
    <property type="entry name" value="Ubiquitin-like"/>
    <property type="match status" value="1"/>
</dbReference>
<organism evidence="3 4">
    <name type="scientific">Paraglomus occultum</name>
    <dbReference type="NCBI Taxonomy" id="144539"/>
    <lineage>
        <taxon>Eukaryota</taxon>
        <taxon>Fungi</taxon>
        <taxon>Fungi incertae sedis</taxon>
        <taxon>Mucoromycota</taxon>
        <taxon>Glomeromycotina</taxon>
        <taxon>Glomeromycetes</taxon>
        <taxon>Paraglomerales</taxon>
        <taxon>Paraglomeraceae</taxon>
        <taxon>Paraglomus</taxon>
    </lineage>
</organism>
<feature type="region of interest" description="Disordered" evidence="1">
    <location>
        <begin position="147"/>
        <end position="190"/>
    </location>
</feature>
<name>A0A9N8VEA0_9GLOM</name>
<dbReference type="PANTHER" id="PTHR46424">
    <property type="entry name" value="UBX DOMAIN-CONTAINING PROTEIN 4"/>
    <property type="match status" value="1"/>
</dbReference>
<dbReference type="InterPro" id="IPR001012">
    <property type="entry name" value="UBX_dom"/>
</dbReference>
<evidence type="ECO:0000313" key="4">
    <source>
        <dbReference type="Proteomes" id="UP000789572"/>
    </source>
</evidence>
<accession>A0A9N8VEA0</accession>
<dbReference type="OrthoDB" id="2445133at2759"/>
<evidence type="ECO:0000259" key="2">
    <source>
        <dbReference type="PROSITE" id="PS50033"/>
    </source>
</evidence>
<dbReference type="Proteomes" id="UP000789572">
    <property type="component" value="Unassembled WGS sequence"/>
</dbReference>
<reference evidence="3" key="1">
    <citation type="submission" date="2021-06" db="EMBL/GenBank/DDBJ databases">
        <authorList>
            <person name="Kallberg Y."/>
            <person name="Tangrot J."/>
            <person name="Rosling A."/>
        </authorList>
    </citation>
    <scope>NUCLEOTIDE SEQUENCE</scope>
    <source>
        <strain evidence="3">IA702</strain>
    </source>
</reference>